<organism evidence="4 5">
    <name type="scientific">Candidatus Uhrbacteria bacterium CG_4_9_14_3_um_filter_50_9</name>
    <dbReference type="NCBI Taxonomy" id="1975035"/>
    <lineage>
        <taxon>Bacteria</taxon>
        <taxon>Candidatus Uhriibacteriota</taxon>
    </lineage>
</organism>
<dbReference type="Pfam" id="PF00011">
    <property type="entry name" value="HSP20"/>
    <property type="match status" value="1"/>
</dbReference>
<evidence type="ECO:0000256" key="1">
    <source>
        <dbReference type="PROSITE-ProRule" id="PRU00285"/>
    </source>
</evidence>
<dbReference type="InterPro" id="IPR008978">
    <property type="entry name" value="HSP20-like_chaperone"/>
</dbReference>
<dbReference type="AlphaFoldDB" id="A0A2M7XCE9"/>
<proteinExistence type="inferred from homology"/>
<protein>
    <recommendedName>
        <fullName evidence="3">SHSP domain-containing protein</fullName>
    </recommendedName>
</protein>
<reference evidence="5" key="1">
    <citation type="submission" date="2017-09" db="EMBL/GenBank/DDBJ databases">
        <title>Depth-based differentiation of microbial function through sediment-hosted aquifers and enrichment of novel symbionts in the deep terrestrial subsurface.</title>
        <authorList>
            <person name="Probst A.J."/>
            <person name="Ladd B."/>
            <person name="Jarett J.K."/>
            <person name="Geller-Mcgrath D.E."/>
            <person name="Sieber C.M.K."/>
            <person name="Emerson J.B."/>
            <person name="Anantharaman K."/>
            <person name="Thomas B.C."/>
            <person name="Malmstrom R."/>
            <person name="Stieglmeier M."/>
            <person name="Klingl A."/>
            <person name="Woyke T."/>
            <person name="Ryan C.M."/>
            <person name="Banfield J.F."/>
        </authorList>
    </citation>
    <scope>NUCLEOTIDE SEQUENCE [LARGE SCALE GENOMIC DNA]</scope>
</reference>
<dbReference type="Proteomes" id="UP000229385">
    <property type="component" value="Unassembled WGS sequence"/>
</dbReference>
<dbReference type="EMBL" id="PFWU01000030">
    <property type="protein sequence ID" value="PJA45544.1"/>
    <property type="molecule type" value="Genomic_DNA"/>
</dbReference>
<dbReference type="PANTHER" id="PTHR11527">
    <property type="entry name" value="HEAT-SHOCK PROTEIN 20 FAMILY MEMBER"/>
    <property type="match status" value="1"/>
</dbReference>
<gene>
    <name evidence="4" type="ORF">CO174_02445</name>
</gene>
<feature type="domain" description="SHSP" evidence="3">
    <location>
        <begin position="16"/>
        <end position="130"/>
    </location>
</feature>
<comment type="similarity">
    <text evidence="1 2">Belongs to the small heat shock protein (HSP20) family.</text>
</comment>
<dbReference type="PROSITE" id="PS01031">
    <property type="entry name" value="SHSP"/>
    <property type="match status" value="1"/>
</dbReference>
<comment type="caution">
    <text evidence="4">The sequence shown here is derived from an EMBL/GenBank/DDBJ whole genome shotgun (WGS) entry which is preliminary data.</text>
</comment>
<sequence>MSEFQGSLSSAHNEWLSQNEGQLAVDVVETREHLIVRSAIAGVTADELDISLSEDTLTIRGAREHGCSETTDDNTHVQECHWGAFSRSIILPAHVDPDVVTATLKRGILTIRMKKVEMDRHVPVLEIEDL</sequence>
<dbReference type="CDD" id="cd06464">
    <property type="entry name" value="ACD_sHsps-like"/>
    <property type="match status" value="1"/>
</dbReference>
<evidence type="ECO:0000313" key="5">
    <source>
        <dbReference type="Proteomes" id="UP000229385"/>
    </source>
</evidence>
<dbReference type="SUPFAM" id="SSF49764">
    <property type="entry name" value="HSP20-like chaperones"/>
    <property type="match status" value="1"/>
</dbReference>
<evidence type="ECO:0000313" key="4">
    <source>
        <dbReference type="EMBL" id="PJA45544.1"/>
    </source>
</evidence>
<dbReference type="Gene3D" id="2.60.40.790">
    <property type="match status" value="1"/>
</dbReference>
<accession>A0A2M7XCE9</accession>
<dbReference type="InterPro" id="IPR002068">
    <property type="entry name" value="A-crystallin/Hsp20_dom"/>
</dbReference>
<dbReference type="InterPro" id="IPR031107">
    <property type="entry name" value="Small_HSP"/>
</dbReference>
<evidence type="ECO:0000259" key="3">
    <source>
        <dbReference type="PROSITE" id="PS01031"/>
    </source>
</evidence>
<name>A0A2M7XCE9_9BACT</name>
<evidence type="ECO:0000256" key="2">
    <source>
        <dbReference type="RuleBase" id="RU003616"/>
    </source>
</evidence>